<gene>
    <name evidence="1" type="ORF">ACFQ45_08980</name>
</gene>
<dbReference type="RefSeq" id="WP_377366830.1">
    <property type="nucleotide sequence ID" value="NZ_JBHTMN010000010.1"/>
</dbReference>
<evidence type="ECO:0000313" key="2">
    <source>
        <dbReference type="Proteomes" id="UP001597059"/>
    </source>
</evidence>
<protein>
    <submittedName>
        <fullName evidence="1">Uncharacterized protein</fullName>
    </submittedName>
</protein>
<accession>A0ABW4B033</accession>
<keyword evidence="2" id="KW-1185">Reference proteome</keyword>
<name>A0ABW4B033_9GAMM</name>
<dbReference type="Proteomes" id="UP001597059">
    <property type="component" value="Unassembled WGS sequence"/>
</dbReference>
<dbReference type="EMBL" id="JBHTMN010000010">
    <property type="protein sequence ID" value="MFD1383498.1"/>
    <property type="molecule type" value="Genomic_DNA"/>
</dbReference>
<sequence>MEKVTKTFCLDFSNIEKKAFYNTLLCMLEDDAFILEIKSFHFLGKDRGMLFLSNILDDYICTSSVASDDGCYTLSYETRNIPESSYNGKENEVLFLNKEDFSIEGRRNPKEFIKNTAINFDYFLIGREALHKKHIPKVKNIGFVSFVEGHNKYLLISVKKLEAMFTVSEEIDYDSFFELIFDYLSLFGCLFLDATNDCFYQVRSKQEILMSLGIPLPLRGGKAQHVAKECSYKDEGICFGILNNGGNESRVTRLVESIEHMMAGTGIPYEVVIAGPSSFGIAGVKLLDGCCYESKDVRGWITRKKNQLAMSSIYENVFLLHDRIVFPDNFTFNARSFPVTVYPVRAIDNRAYRVNDWESFVNGNYFDLKRFRLTPMLYSTHSDSPMVYGGAFLIRKEVLIKYQFDERLFWGESEDIIQSVIYSRLGVQVGLDSNNYLLTDRARLGGYKSNIFSFLTVKCIRYFLTPKNKFFIKKVINYVSRCH</sequence>
<reference evidence="2" key="1">
    <citation type="journal article" date="2019" name="Int. J. Syst. Evol. Microbiol.">
        <title>The Global Catalogue of Microorganisms (GCM) 10K type strain sequencing project: providing services to taxonomists for standard genome sequencing and annotation.</title>
        <authorList>
            <consortium name="The Broad Institute Genomics Platform"/>
            <consortium name="The Broad Institute Genome Sequencing Center for Infectious Disease"/>
            <person name="Wu L."/>
            <person name="Ma J."/>
        </authorList>
    </citation>
    <scope>NUCLEOTIDE SEQUENCE [LARGE SCALE GENOMIC DNA]</scope>
    <source>
        <strain evidence="2">JCM 30774</strain>
    </source>
</reference>
<organism evidence="1 2">
    <name type="scientific">Rhodanobacter aciditrophus</name>
    <dbReference type="NCBI Taxonomy" id="1623218"/>
    <lineage>
        <taxon>Bacteria</taxon>
        <taxon>Pseudomonadati</taxon>
        <taxon>Pseudomonadota</taxon>
        <taxon>Gammaproteobacteria</taxon>
        <taxon>Lysobacterales</taxon>
        <taxon>Rhodanobacteraceae</taxon>
        <taxon>Rhodanobacter</taxon>
    </lineage>
</organism>
<comment type="caution">
    <text evidence="1">The sequence shown here is derived from an EMBL/GenBank/DDBJ whole genome shotgun (WGS) entry which is preliminary data.</text>
</comment>
<evidence type="ECO:0000313" key="1">
    <source>
        <dbReference type="EMBL" id="MFD1383498.1"/>
    </source>
</evidence>
<dbReference type="SUPFAM" id="SSF53448">
    <property type="entry name" value="Nucleotide-diphospho-sugar transferases"/>
    <property type="match status" value="1"/>
</dbReference>
<proteinExistence type="predicted"/>
<dbReference type="InterPro" id="IPR029044">
    <property type="entry name" value="Nucleotide-diphossugar_trans"/>
</dbReference>